<dbReference type="GO" id="GO:0030983">
    <property type="term" value="F:mismatched DNA binding"/>
    <property type="evidence" value="ECO:0007669"/>
    <property type="project" value="TreeGrafter"/>
</dbReference>
<dbReference type="GO" id="GO:0000012">
    <property type="term" value="P:single strand break repair"/>
    <property type="evidence" value="ECO:0007669"/>
    <property type="project" value="TreeGrafter"/>
</dbReference>
<dbReference type="GO" id="GO:0005634">
    <property type="term" value="C:nucleus"/>
    <property type="evidence" value="ECO:0007669"/>
    <property type="project" value="TreeGrafter"/>
</dbReference>
<dbReference type="Gene3D" id="3.30.428.10">
    <property type="entry name" value="HIT-like"/>
    <property type="match status" value="1"/>
</dbReference>
<dbReference type="GO" id="GO:1990165">
    <property type="term" value="F:single-strand break-containing DNA binding"/>
    <property type="evidence" value="ECO:0007669"/>
    <property type="project" value="TreeGrafter"/>
</dbReference>
<gene>
    <name evidence="3" type="ORF">HYH03_015605</name>
</gene>
<dbReference type="PANTHER" id="PTHR12486">
    <property type="entry name" value="APRATAXIN-RELATED"/>
    <property type="match status" value="1"/>
</dbReference>
<organism evidence="3 4">
    <name type="scientific">Edaphochlamys debaryana</name>
    <dbReference type="NCBI Taxonomy" id="47281"/>
    <lineage>
        <taxon>Eukaryota</taxon>
        <taxon>Viridiplantae</taxon>
        <taxon>Chlorophyta</taxon>
        <taxon>core chlorophytes</taxon>
        <taxon>Chlorophyceae</taxon>
        <taxon>CS clade</taxon>
        <taxon>Chlamydomonadales</taxon>
        <taxon>Chlamydomonadales incertae sedis</taxon>
        <taxon>Edaphochlamys</taxon>
    </lineage>
</organism>
<evidence type="ECO:0000313" key="3">
    <source>
        <dbReference type="EMBL" id="KAG2485721.1"/>
    </source>
</evidence>
<protein>
    <recommendedName>
        <fullName evidence="2">Aprataxin C2HE/C2H2/C2HC zinc finger domain-containing protein</fullName>
    </recommendedName>
</protein>
<dbReference type="Pfam" id="PF16278">
    <property type="entry name" value="zf-C2HE"/>
    <property type="match status" value="1"/>
</dbReference>
<accession>A0A835XP32</accession>
<proteinExistence type="predicted"/>
<comment type="caution">
    <text evidence="3">The sequence shown here is derived from an EMBL/GenBank/DDBJ whole genome shotgun (WGS) entry which is preliminary data.</text>
</comment>
<dbReference type="GO" id="GO:0003725">
    <property type="term" value="F:double-stranded RNA binding"/>
    <property type="evidence" value="ECO:0007669"/>
    <property type="project" value="TreeGrafter"/>
</dbReference>
<dbReference type="AlphaFoldDB" id="A0A835XP32"/>
<evidence type="ECO:0000256" key="1">
    <source>
        <dbReference type="SAM" id="MobiDB-lite"/>
    </source>
</evidence>
<dbReference type="GO" id="GO:0003697">
    <property type="term" value="F:single-stranded DNA binding"/>
    <property type="evidence" value="ECO:0007669"/>
    <property type="project" value="TreeGrafter"/>
</dbReference>
<dbReference type="OrthoDB" id="3512845at2759"/>
<dbReference type="Pfam" id="PF11969">
    <property type="entry name" value="DcpS_C"/>
    <property type="match status" value="1"/>
</dbReference>
<dbReference type="FunFam" id="3.30.428.10:FF:000004">
    <property type="entry name" value="aprataxin isoform X2"/>
    <property type="match status" value="1"/>
</dbReference>
<feature type="region of interest" description="Disordered" evidence="1">
    <location>
        <begin position="1"/>
        <end position="37"/>
    </location>
</feature>
<dbReference type="Proteomes" id="UP000612055">
    <property type="component" value="Unassembled WGS sequence"/>
</dbReference>
<dbReference type="SUPFAM" id="SSF54197">
    <property type="entry name" value="HIT-like"/>
    <property type="match status" value="1"/>
</dbReference>
<dbReference type="InterPro" id="IPR036265">
    <property type="entry name" value="HIT-like_sf"/>
</dbReference>
<keyword evidence="4" id="KW-1185">Reference proteome</keyword>
<feature type="compositionally biased region" description="Gly residues" evidence="1">
    <location>
        <begin position="13"/>
        <end position="23"/>
    </location>
</feature>
<name>A0A835XP32_9CHLO</name>
<dbReference type="GO" id="GO:0033699">
    <property type="term" value="F:DNA 5'-adenosine monophosphate hydrolase activity"/>
    <property type="evidence" value="ECO:0007669"/>
    <property type="project" value="TreeGrafter"/>
</dbReference>
<evidence type="ECO:0000313" key="4">
    <source>
        <dbReference type="Proteomes" id="UP000612055"/>
    </source>
</evidence>
<dbReference type="PANTHER" id="PTHR12486:SF4">
    <property type="entry name" value="APRATAXIN"/>
    <property type="match status" value="1"/>
</dbReference>
<reference evidence="3" key="1">
    <citation type="journal article" date="2020" name="bioRxiv">
        <title>Comparative genomics of Chlamydomonas.</title>
        <authorList>
            <person name="Craig R.J."/>
            <person name="Hasan A.R."/>
            <person name="Ness R.W."/>
            <person name="Keightley P.D."/>
        </authorList>
    </citation>
    <scope>NUCLEOTIDE SEQUENCE</scope>
    <source>
        <strain evidence="3">CCAP 11/70</strain>
    </source>
</reference>
<feature type="domain" description="Aprataxin C2HE/C2H2/C2HC zinc finger" evidence="2">
    <location>
        <begin position="177"/>
        <end position="232"/>
    </location>
</feature>
<dbReference type="EMBL" id="JAEHOE010000124">
    <property type="protein sequence ID" value="KAG2485721.1"/>
    <property type="molecule type" value="Genomic_DNA"/>
</dbReference>
<evidence type="ECO:0000259" key="2">
    <source>
        <dbReference type="Pfam" id="PF16278"/>
    </source>
</evidence>
<dbReference type="InterPro" id="IPR032566">
    <property type="entry name" value="Znf-C2HE"/>
</dbReference>
<sequence>MASLREGAAATAGGSGTGGGASGGAARPHRSSAPPWRRAGAARDLRFDLTGEWAQPLRKCALDPANADQTILYIDEQVVLILKDRFPKALYHALAVARDPALRSIADLRPEHLPLLAHMREVAVAWVRQEKAKDPGAVAFKLGFHAVPSMAQLHMHVASQDFDSPTLKKKKHWNAFTTAFFLPLETVEAELRDRGRLALMPPAEERRLEGLGLRCHGCGQPYGALPELKQHIVGCEGVRRLPGL</sequence>